<dbReference type="SUPFAM" id="SSF54523">
    <property type="entry name" value="Pili subunits"/>
    <property type="match status" value="1"/>
</dbReference>
<dbReference type="RefSeq" id="WP_119321434.1">
    <property type="nucleotide sequence ID" value="NZ_AP025739.1"/>
</dbReference>
<dbReference type="InterPro" id="IPR011453">
    <property type="entry name" value="DUF1559"/>
</dbReference>
<dbReference type="InterPro" id="IPR045584">
    <property type="entry name" value="Pilin-like"/>
</dbReference>
<evidence type="ECO:0000313" key="1">
    <source>
        <dbReference type="EMBL" id="BDI30482.1"/>
    </source>
</evidence>
<sequence>MKSKGFTLIELLVVIAIIAILAAILFPVFAKAREKARQISCASNLKQIGLAAVQYVQDYDEKGGFSYSPFGGSVWPQLSPYIKNYDPNTGQGAGASVISCPDVATRKSTYSVNSQVWGLLDPRPLGSRAGAEFYGDTVSIAKIDAPATIVFAFDSVTNLAGNGLAESAGESATPHPAMIKDHSSESWANDYLGTFWNNKQVAWRHTAGANFAFCDGHVKFFKQGTLKDENWDVRCKPGVGCEDNQFDASKYPAADPSCNNESTINCQ</sequence>
<proteinExistence type="predicted"/>
<dbReference type="Gene3D" id="3.30.700.10">
    <property type="entry name" value="Glycoprotein, Type 4 Pilin"/>
    <property type="match status" value="1"/>
</dbReference>
<dbReference type="KEGG" id="ccot:CCAX7_25330"/>
<accession>A0A402CVL5</accession>
<gene>
    <name evidence="1" type="ORF">CCAX7_25330</name>
</gene>
<dbReference type="EMBL" id="AP025739">
    <property type="protein sequence ID" value="BDI30482.1"/>
    <property type="molecule type" value="Genomic_DNA"/>
</dbReference>
<dbReference type="PROSITE" id="PS00409">
    <property type="entry name" value="PROKAR_NTER_METHYL"/>
    <property type="match status" value="1"/>
</dbReference>
<organism evidence="1 2">
    <name type="scientific">Capsulimonas corticalis</name>
    <dbReference type="NCBI Taxonomy" id="2219043"/>
    <lineage>
        <taxon>Bacteria</taxon>
        <taxon>Bacillati</taxon>
        <taxon>Armatimonadota</taxon>
        <taxon>Armatimonadia</taxon>
        <taxon>Capsulimonadales</taxon>
        <taxon>Capsulimonadaceae</taxon>
        <taxon>Capsulimonas</taxon>
    </lineage>
</organism>
<protein>
    <submittedName>
        <fullName evidence="1">Uncharacterized protein</fullName>
    </submittedName>
</protein>
<dbReference type="Pfam" id="PF07596">
    <property type="entry name" value="SBP_bac_10"/>
    <property type="match status" value="1"/>
</dbReference>
<dbReference type="NCBIfam" id="TIGR04294">
    <property type="entry name" value="pre_pil_HX9DG"/>
    <property type="match status" value="1"/>
</dbReference>
<reference evidence="1 2" key="1">
    <citation type="journal article" date="2019" name="Int. J. Syst. Evol. Microbiol.">
        <title>Capsulimonas corticalis gen. nov., sp. nov., an aerobic capsulated bacterium, of a novel bacterial order, Capsulimonadales ord. nov., of the class Armatimonadia of the phylum Armatimonadetes.</title>
        <authorList>
            <person name="Li J."/>
            <person name="Kudo C."/>
            <person name="Tonouchi A."/>
        </authorList>
    </citation>
    <scope>NUCLEOTIDE SEQUENCE [LARGE SCALE GENOMIC DNA]</scope>
    <source>
        <strain evidence="1 2">AX-7</strain>
    </source>
</reference>
<dbReference type="PANTHER" id="PTHR30093:SF2">
    <property type="entry name" value="TYPE II SECRETION SYSTEM PROTEIN H"/>
    <property type="match status" value="1"/>
</dbReference>
<dbReference type="Proteomes" id="UP000287394">
    <property type="component" value="Chromosome"/>
</dbReference>
<dbReference type="PANTHER" id="PTHR30093">
    <property type="entry name" value="GENERAL SECRETION PATHWAY PROTEIN G"/>
    <property type="match status" value="1"/>
</dbReference>
<dbReference type="OrthoDB" id="263324at2"/>
<dbReference type="NCBIfam" id="TIGR02532">
    <property type="entry name" value="IV_pilin_GFxxxE"/>
    <property type="match status" value="1"/>
</dbReference>
<keyword evidence="2" id="KW-1185">Reference proteome</keyword>
<evidence type="ECO:0000313" key="2">
    <source>
        <dbReference type="Proteomes" id="UP000287394"/>
    </source>
</evidence>
<dbReference type="AlphaFoldDB" id="A0A402CVL5"/>
<dbReference type="InterPro" id="IPR027558">
    <property type="entry name" value="Pre_pil_HX9DG_C"/>
</dbReference>
<dbReference type="Pfam" id="PF07963">
    <property type="entry name" value="N_methyl"/>
    <property type="match status" value="1"/>
</dbReference>
<name>A0A402CVL5_9BACT</name>
<dbReference type="InterPro" id="IPR012902">
    <property type="entry name" value="N_methyl_site"/>
</dbReference>